<keyword evidence="1" id="KW-0698">rRNA processing</keyword>
<dbReference type="EMBL" id="CP003682">
    <property type="protein sequence ID" value="AFP65632.1"/>
    <property type="molecule type" value="Genomic_DNA"/>
</dbReference>
<dbReference type="InterPro" id="IPR050082">
    <property type="entry name" value="RNA_methyltr_RlmE"/>
</dbReference>
<dbReference type="Gene3D" id="3.40.50.150">
    <property type="entry name" value="Vaccinia Virus protein VP39"/>
    <property type="match status" value="1"/>
</dbReference>
<reference evidence="6 7" key="1">
    <citation type="journal article" date="2012" name="Genome Biol. Evol.">
        <title>Nucleomorph genome sequence of the cryptophyte alga Chroomonas mesostigmatica CCMP1168 reveals lineage-specific gene loss and genome complexity.</title>
        <authorList>
            <person name="Moore C.E."/>
            <person name="Curtis B."/>
            <person name="Mills T."/>
            <person name="Tanifuji G."/>
            <person name="Archibald J.M."/>
        </authorList>
    </citation>
    <scope>NUCLEOTIDE SEQUENCE [LARGE SCALE GENOMIC DNA]</scope>
    <source>
        <strain evidence="6 7">CCMP1168</strain>
    </source>
</reference>
<dbReference type="AlphaFoldDB" id="J7G2E3"/>
<sequence>MFTKKNRKDFFYFLSKKYKFRSRAAFKLIELNKKFKFLNHAESVLDLCAAPGGWLQVARKFSPPFAHIIGVDACNILPIEGCYTLKGDITSFGCLFAIFNIEIFKKKKIDVVLHDGAPRMGTSWTRDAFNQNDLALNAFKLATCCLKKKGWFVTKIFCSGNIHGFLFALRFFFKKIFVCKPIASRKTSSETYLICKNFIVPFKIDKAILDKKYLFGNQYLVKKNPKCSRIKKKKFKRKILENISHIIRFKKKKKNLKNKIVFLTDECLSYFGMTFIGSLFFNKKLRNELHETTMNIFFIFLVYWCRHFS</sequence>
<dbReference type="GO" id="GO:0008650">
    <property type="term" value="F:rRNA (uridine-2'-O-)-methyltransferase activity"/>
    <property type="evidence" value="ECO:0007669"/>
    <property type="project" value="TreeGrafter"/>
</dbReference>
<dbReference type="GO" id="GO:0000466">
    <property type="term" value="P:maturation of 5.8S rRNA from tricistronic rRNA transcript (SSU-rRNA, 5.8S rRNA, LSU-rRNA)"/>
    <property type="evidence" value="ECO:0007669"/>
    <property type="project" value="TreeGrafter"/>
</dbReference>
<evidence type="ECO:0000256" key="1">
    <source>
        <dbReference type="ARBA" id="ARBA00022552"/>
    </source>
</evidence>
<dbReference type="InterPro" id="IPR002877">
    <property type="entry name" value="RNA_MeTrfase_FtsJ_dom"/>
</dbReference>
<gene>
    <name evidence="6" type="primary">sbp1</name>
    <name evidence="6" type="ORF">CMESO_487</name>
</gene>
<proteinExistence type="inferred from homology"/>
<dbReference type="PANTHER" id="PTHR10920:SF13">
    <property type="entry name" value="PRE-RRNA 2'-O-RIBOSE RNA METHYLTRANSFERASE FTSJ3"/>
    <property type="match status" value="1"/>
</dbReference>
<dbReference type="SUPFAM" id="SSF53335">
    <property type="entry name" value="S-adenosyl-L-methionine-dependent methyltransferases"/>
    <property type="match status" value="1"/>
</dbReference>
<dbReference type="PANTHER" id="PTHR10920">
    <property type="entry name" value="RIBOSOMAL RNA METHYLTRANSFERASE"/>
    <property type="match status" value="1"/>
</dbReference>
<protein>
    <submittedName>
        <fullName evidence="6">SAM-dependent methyltransferase</fullName>
    </submittedName>
</protein>
<dbReference type="Proteomes" id="UP000243348">
    <property type="component" value="Nucleomorph 3"/>
</dbReference>
<dbReference type="GO" id="GO:0030687">
    <property type="term" value="C:preribosome, large subunit precursor"/>
    <property type="evidence" value="ECO:0007669"/>
    <property type="project" value="TreeGrafter"/>
</dbReference>
<evidence type="ECO:0000256" key="3">
    <source>
        <dbReference type="ARBA" id="ARBA00022679"/>
    </source>
</evidence>
<feature type="domain" description="Ribosomal RNA methyltransferase FtsJ" evidence="5">
    <location>
        <begin position="20"/>
        <end position="198"/>
    </location>
</feature>
<evidence type="ECO:0000259" key="5">
    <source>
        <dbReference type="Pfam" id="PF01728"/>
    </source>
</evidence>
<evidence type="ECO:0000313" key="6">
    <source>
        <dbReference type="EMBL" id="AFP65632.1"/>
    </source>
</evidence>
<keyword evidence="2 6" id="KW-0489">Methyltransferase</keyword>
<evidence type="ECO:0000313" key="7">
    <source>
        <dbReference type="Proteomes" id="UP000243348"/>
    </source>
</evidence>
<dbReference type="HAMAP" id="MF_01547">
    <property type="entry name" value="RNA_methyltr_E"/>
    <property type="match status" value="1"/>
</dbReference>
<dbReference type="InterPro" id="IPR015507">
    <property type="entry name" value="rRNA-MeTfrase_E"/>
</dbReference>
<dbReference type="GO" id="GO:0000463">
    <property type="term" value="P:maturation of LSU-rRNA from tricistronic rRNA transcript (SSU-rRNA, 5.8S rRNA, LSU-rRNA)"/>
    <property type="evidence" value="ECO:0007669"/>
    <property type="project" value="TreeGrafter"/>
</dbReference>
<name>J7G2E3_9CRYP</name>
<organism evidence="6 7">
    <name type="scientific">Chroomonas mesostigmatica CCMP1168</name>
    <dbReference type="NCBI Taxonomy" id="1195612"/>
    <lineage>
        <taxon>Eukaryota</taxon>
        <taxon>Cryptophyceae</taxon>
        <taxon>Pyrenomonadales</taxon>
        <taxon>Chroomonadaceae</taxon>
        <taxon>Chroomonas</taxon>
    </lineage>
</organism>
<evidence type="ECO:0000256" key="4">
    <source>
        <dbReference type="ARBA" id="ARBA00022691"/>
    </source>
</evidence>
<geneLocation type="nucleomorph" evidence="6"/>
<dbReference type="GO" id="GO:0005730">
    <property type="term" value="C:nucleolus"/>
    <property type="evidence" value="ECO:0007669"/>
    <property type="project" value="TreeGrafter"/>
</dbReference>
<dbReference type="Pfam" id="PF01728">
    <property type="entry name" value="FtsJ"/>
    <property type="match status" value="1"/>
</dbReference>
<accession>J7G2E3</accession>
<dbReference type="InterPro" id="IPR029063">
    <property type="entry name" value="SAM-dependent_MTases_sf"/>
</dbReference>
<keyword evidence="4" id="KW-0949">S-adenosyl-L-methionine</keyword>
<evidence type="ECO:0000256" key="2">
    <source>
        <dbReference type="ARBA" id="ARBA00022603"/>
    </source>
</evidence>
<keyword evidence="6" id="KW-0542">Nucleomorph</keyword>
<dbReference type="GO" id="GO:0016435">
    <property type="term" value="F:rRNA (guanine) methyltransferase activity"/>
    <property type="evidence" value="ECO:0007669"/>
    <property type="project" value="TreeGrafter"/>
</dbReference>
<keyword evidence="3 6" id="KW-0808">Transferase</keyword>